<proteinExistence type="predicted"/>
<evidence type="ECO:0000313" key="1">
    <source>
        <dbReference type="EMBL" id="KAJ7705504.1"/>
    </source>
</evidence>
<comment type="caution">
    <text evidence="1">The sequence shown here is derived from an EMBL/GenBank/DDBJ whole genome shotgun (WGS) entry which is preliminary data.</text>
</comment>
<sequence length="281" mass="31658">MATAENALPPELEQEIFETAALMHPSTIPVLLRVARRVLIWIEPFLYRVIRLDLLPLADAVRHAIRTKPASFFQDSVRHLFLNSSEGWSAGEISELLRHCTRLVSFYTTGEFTTPAMLPLLGRMLPVRKWGGPLELLFGSAAAVDLNHPFFRNVTHLDLFDLVKDSDTRLSAGLGALPALTHLCLNNNVGVSFLRRVLEQCAHLQLLIHMWNHFYSEPARGIAANPPVVDVRFVVGVFHSYWDDWEAGARGGVDFWVAADTFVARKRRGEIAASHYLLDHF</sequence>
<dbReference type="Proteomes" id="UP001221757">
    <property type="component" value="Unassembled WGS sequence"/>
</dbReference>
<dbReference type="EMBL" id="JARKIE010000008">
    <property type="protein sequence ID" value="KAJ7705504.1"/>
    <property type="molecule type" value="Genomic_DNA"/>
</dbReference>
<dbReference type="InterPro" id="IPR032675">
    <property type="entry name" value="LRR_dom_sf"/>
</dbReference>
<organism evidence="1 2">
    <name type="scientific">Mycena rosella</name>
    <name type="common">Pink bonnet</name>
    <name type="synonym">Agaricus rosellus</name>
    <dbReference type="NCBI Taxonomy" id="1033263"/>
    <lineage>
        <taxon>Eukaryota</taxon>
        <taxon>Fungi</taxon>
        <taxon>Dikarya</taxon>
        <taxon>Basidiomycota</taxon>
        <taxon>Agaricomycotina</taxon>
        <taxon>Agaricomycetes</taxon>
        <taxon>Agaricomycetidae</taxon>
        <taxon>Agaricales</taxon>
        <taxon>Marasmiineae</taxon>
        <taxon>Mycenaceae</taxon>
        <taxon>Mycena</taxon>
    </lineage>
</organism>
<gene>
    <name evidence="1" type="ORF">B0H17DRAFT_669853</name>
</gene>
<dbReference type="SUPFAM" id="SSF52058">
    <property type="entry name" value="L domain-like"/>
    <property type="match status" value="1"/>
</dbReference>
<name>A0AAD7GUD4_MYCRO</name>
<reference evidence="1" key="1">
    <citation type="submission" date="2023-03" db="EMBL/GenBank/DDBJ databases">
        <title>Massive genome expansion in bonnet fungi (Mycena s.s.) driven by repeated elements and novel gene families across ecological guilds.</title>
        <authorList>
            <consortium name="Lawrence Berkeley National Laboratory"/>
            <person name="Harder C.B."/>
            <person name="Miyauchi S."/>
            <person name="Viragh M."/>
            <person name="Kuo A."/>
            <person name="Thoen E."/>
            <person name="Andreopoulos B."/>
            <person name="Lu D."/>
            <person name="Skrede I."/>
            <person name="Drula E."/>
            <person name="Henrissat B."/>
            <person name="Morin E."/>
            <person name="Kohler A."/>
            <person name="Barry K."/>
            <person name="LaButti K."/>
            <person name="Morin E."/>
            <person name="Salamov A."/>
            <person name="Lipzen A."/>
            <person name="Mereny Z."/>
            <person name="Hegedus B."/>
            <person name="Baldrian P."/>
            <person name="Stursova M."/>
            <person name="Weitz H."/>
            <person name="Taylor A."/>
            <person name="Grigoriev I.V."/>
            <person name="Nagy L.G."/>
            <person name="Martin F."/>
            <person name="Kauserud H."/>
        </authorList>
    </citation>
    <scope>NUCLEOTIDE SEQUENCE</scope>
    <source>
        <strain evidence="1">CBHHK067</strain>
    </source>
</reference>
<keyword evidence="2" id="KW-1185">Reference proteome</keyword>
<evidence type="ECO:0000313" key="2">
    <source>
        <dbReference type="Proteomes" id="UP001221757"/>
    </source>
</evidence>
<protein>
    <submittedName>
        <fullName evidence="1">Uncharacterized protein</fullName>
    </submittedName>
</protein>
<accession>A0AAD7GUD4</accession>
<dbReference type="AlphaFoldDB" id="A0AAD7GUD4"/>
<dbReference type="Gene3D" id="3.80.10.10">
    <property type="entry name" value="Ribonuclease Inhibitor"/>
    <property type="match status" value="1"/>
</dbReference>